<evidence type="ECO:0000256" key="2">
    <source>
        <dbReference type="ARBA" id="ARBA00007447"/>
    </source>
</evidence>
<dbReference type="GO" id="GO:0006261">
    <property type="term" value="P:DNA-templated DNA replication"/>
    <property type="evidence" value="ECO:0007669"/>
    <property type="project" value="TreeGrafter"/>
</dbReference>
<evidence type="ECO:0000256" key="3">
    <source>
        <dbReference type="ARBA" id="ARBA00022670"/>
    </source>
</evidence>
<dbReference type="GO" id="GO:0006508">
    <property type="term" value="P:proteolysis"/>
    <property type="evidence" value="ECO:0007669"/>
    <property type="project" value="UniProtKB-KW"/>
</dbReference>
<keyword evidence="3 9" id="KW-0645">Protease</keyword>
<gene>
    <name evidence="12" type="ORF">G7K_0152-t1</name>
</gene>
<keyword evidence="13" id="KW-1185">Reference proteome</keyword>
<comment type="caution">
    <text evidence="12">The sequence shown here is derived from an EMBL/GenBank/DDBJ whole genome shotgun (WGS) entry which is preliminary data.</text>
</comment>
<feature type="region of interest" description="Disordered" evidence="10">
    <location>
        <begin position="19"/>
        <end position="39"/>
    </location>
</feature>
<dbReference type="InterPro" id="IPR019140">
    <property type="entry name" value="MCM_complex-bd"/>
</dbReference>
<evidence type="ECO:0000256" key="4">
    <source>
        <dbReference type="ARBA" id="ARBA00022729"/>
    </source>
</evidence>
<evidence type="ECO:0000256" key="8">
    <source>
        <dbReference type="PIRSR" id="PIRSR601461-1"/>
    </source>
</evidence>
<reference evidence="12 13" key="2">
    <citation type="journal article" date="2014" name="J. Gen. Appl. Microbiol.">
        <title>The early diverging ascomycetous budding yeast Saitoella complicata has three histone deacetylases belonging to the Clr6, Hos2, and Rpd3 lineages.</title>
        <authorList>
            <person name="Nishida H."/>
            <person name="Matsumoto T."/>
            <person name="Kondo S."/>
            <person name="Hamamoto M."/>
            <person name="Yoshikawa H."/>
        </authorList>
    </citation>
    <scope>NUCLEOTIDE SEQUENCE [LARGE SCALE GENOMIC DNA]</scope>
    <source>
        <strain evidence="12 13">NRRL Y-17804</strain>
    </source>
</reference>
<name>A0A0E9N884_SAICN</name>
<keyword evidence="4" id="KW-0732">Signal</keyword>
<dbReference type="EMBL" id="BACD03000001">
    <property type="protein sequence ID" value="GAO45906.1"/>
    <property type="molecule type" value="Genomic_DNA"/>
</dbReference>
<dbReference type="InterPro" id="IPR001969">
    <property type="entry name" value="Aspartic_peptidase_AS"/>
</dbReference>
<dbReference type="STRING" id="698492.A0A0E9N884"/>
<dbReference type="FunFam" id="2.40.70.10:FF:000011">
    <property type="entry name" value="Aspartic protease"/>
    <property type="match status" value="1"/>
</dbReference>
<dbReference type="Proteomes" id="UP000033140">
    <property type="component" value="Unassembled WGS sequence"/>
</dbReference>
<evidence type="ECO:0000313" key="12">
    <source>
        <dbReference type="EMBL" id="GAO45906.1"/>
    </source>
</evidence>
<accession>A0A0E9N884</accession>
<keyword evidence="6 9" id="KW-0378">Hydrolase</keyword>
<evidence type="ECO:0000256" key="9">
    <source>
        <dbReference type="RuleBase" id="RU000454"/>
    </source>
</evidence>
<evidence type="ECO:0000259" key="11">
    <source>
        <dbReference type="PROSITE" id="PS51767"/>
    </source>
</evidence>
<organism evidence="12 13">
    <name type="scientific">Saitoella complicata (strain BCRC 22490 / CBS 7301 / JCM 7358 / NBRC 10748 / NRRL Y-17804)</name>
    <dbReference type="NCBI Taxonomy" id="698492"/>
    <lineage>
        <taxon>Eukaryota</taxon>
        <taxon>Fungi</taxon>
        <taxon>Dikarya</taxon>
        <taxon>Ascomycota</taxon>
        <taxon>Taphrinomycotina</taxon>
        <taxon>Taphrinomycotina incertae sedis</taxon>
        <taxon>Saitoella</taxon>
    </lineage>
</organism>
<feature type="domain" description="Peptidase A1" evidence="11">
    <location>
        <begin position="674"/>
        <end position="1011"/>
    </location>
</feature>
<sequence>MLPQFKFECPTADAVALRGTPNREHPKQLAASRSTRKPATNTMVAAMSDTFLSHPLHTLAHLASEYTNGLSLRERPSATSDHGISTYIAASFDDRTKQAKIPSFNDVPFSELESGAVCRFAAFIQDPDASGTEVFVGYSKDSSSDKWKSHRFGPYDGPEVGYGASDNIILEERTSMYATSIPGEASWMKENELPELDDVSLSRKARYLPDRYPKNAPHRAALLKFYAGCGANIKVCDIVEVIGLLEFNDSDEATTEDEDDHDRIPMIHVLSFRQFPNIQGLYLHQNLTRLTDHESARAKILTKVSSVFSGDMKAAELLLLSLLSSVIRRQNQQVLGMLSLNVYACPGDVAPKLVRLLKSVLPSLMSEKLDLDTLNTRNMVPSSDGETLRSGTCQLAQGTCLLLDEGGMKDGQLGDRGVRQIRALTRMITAQVVPFQFPFSDFEVETDCPVIILGQTKTILPVDFAVALKPQLQEATASVSPLSNGELEDVRSYLASARNLEVNISSEISERIQNDFVNMKKAGRDDPVKALGGRIEVARLLAKSYLRTSMLWDDWEHAGFLPARGPHTLAAQKHTYTPTNPLFLLLALLFCIHSIMKLSAAVAAALPCSAFALDLVKSPDGSGVLAFPIQRTTSRSVQHDLDNIAALKKRRLRRHLDKRTVTLSLDNPKSHLLYWANITIGTPAQNLALQIDTGSSDIWVEVAQSDLCSQSDDPCEGNTYDNTTSSSYKYSNSDFVIQYGDGSYAIGDYATETFAIGNATVTGQTFAMGLNTTSSQGVMGIGYAANEAYAVYYGFDSYPNLVETMKDQGLINTLSYSLYLNDLDAETGEIIFGGVDSAKYTGQLTTLPIDTIPGVAASTFTVSLTGMSLLTPGSSSASAVSLSTFPIPVLLDSGSSYMALPTAILESLASSLGATYSRQLGTYIFKNCDLQNEDGSVVFSFGTKNISVPYNEFIVNPTDEDGNVLTYTNGQEVCQIGIIASDDPSAYILGDTFLRSAYVVYDLENNEISIAETDFNSTDSNALAITSGTNGVPGATSVSSITRITSVATGIATRVGTTAVGTITPTDGSSSSGSAIGFAGLARSSVFLGVFSAFVLGTLAL</sequence>
<keyword evidence="5 9" id="KW-0064">Aspartyl protease</keyword>
<dbReference type="GO" id="GO:0003682">
    <property type="term" value="F:chromatin binding"/>
    <property type="evidence" value="ECO:0007669"/>
    <property type="project" value="TreeGrafter"/>
</dbReference>
<dbReference type="CDD" id="cd05474">
    <property type="entry name" value="SAP_like"/>
    <property type="match status" value="1"/>
</dbReference>
<proteinExistence type="inferred from homology"/>
<comment type="subcellular location">
    <subcellularLocation>
        <location evidence="1">Nucleus</location>
    </subcellularLocation>
</comment>
<dbReference type="SUPFAM" id="SSF50630">
    <property type="entry name" value="Acid proteases"/>
    <property type="match status" value="1"/>
</dbReference>
<dbReference type="InterPro" id="IPR033121">
    <property type="entry name" value="PEPTIDASE_A1"/>
</dbReference>
<dbReference type="PANTHER" id="PTHR13489:SF0">
    <property type="entry name" value="MINI-CHROMOSOME MAINTENANCE COMPLEX-BINDING PROTEIN"/>
    <property type="match status" value="1"/>
</dbReference>
<reference evidence="12 13" key="3">
    <citation type="journal article" date="2015" name="Genome Announc.">
        <title>Draft Genome Sequence of the Archiascomycetous Yeast Saitoella complicata.</title>
        <authorList>
            <person name="Yamauchi K."/>
            <person name="Kondo S."/>
            <person name="Hamamoto M."/>
            <person name="Takahashi Y."/>
            <person name="Ogura Y."/>
            <person name="Hayashi T."/>
            <person name="Nishida H."/>
        </authorList>
    </citation>
    <scope>NUCLEOTIDE SEQUENCE [LARGE SCALE GENOMIC DNA]</scope>
    <source>
        <strain evidence="12 13">NRRL Y-17804</strain>
    </source>
</reference>
<dbReference type="PROSITE" id="PS51767">
    <property type="entry name" value="PEPTIDASE_A1"/>
    <property type="match status" value="1"/>
</dbReference>
<evidence type="ECO:0000313" key="13">
    <source>
        <dbReference type="Proteomes" id="UP000033140"/>
    </source>
</evidence>
<dbReference type="InterPro" id="IPR001461">
    <property type="entry name" value="Aspartic_peptidase_A1"/>
</dbReference>
<feature type="active site" evidence="8">
    <location>
        <position position="892"/>
    </location>
</feature>
<evidence type="ECO:0000256" key="6">
    <source>
        <dbReference type="ARBA" id="ARBA00022801"/>
    </source>
</evidence>
<dbReference type="GO" id="GO:0004190">
    <property type="term" value="F:aspartic-type endopeptidase activity"/>
    <property type="evidence" value="ECO:0007669"/>
    <property type="project" value="UniProtKB-KW"/>
</dbReference>
<dbReference type="AlphaFoldDB" id="A0A0E9N884"/>
<dbReference type="Pfam" id="PF00026">
    <property type="entry name" value="Asp"/>
    <property type="match status" value="1"/>
</dbReference>
<dbReference type="PRINTS" id="PR00792">
    <property type="entry name" value="PEPSIN"/>
</dbReference>
<dbReference type="Pfam" id="PF09739">
    <property type="entry name" value="MCM_bind"/>
    <property type="match status" value="2"/>
</dbReference>
<dbReference type="Gene3D" id="2.40.70.10">
    <property type="entry name" value="Acid Proteases"/>
    <property type="match status" value="2"/>
</dbReference>
<dbReference type="InterPro" id="IPR021109">
    <property type="entry name" value="Peptidase_aspartic_dom_sf"/>
</dbReference>
<dbReference type="PROSITE" id="PS00141">
    <property type="entry name" value="ASP_PROTEASE"/>
    <property type="match status" value="1"/>
</dbReference>
<protein>
    <recommendedName>
        <fullName evidence="11">Peptidase A1 domain-containing protein</fullName>
    </recommendedName>
</protein>
<feature type="active site" evidence="8">
    <location>
        <position position="692"/>
    </location>
</feature>
<comment type="similarity">
    <text evidence="2 9">Belongs to the peptidase A1 family.</text>
</comment>
<evidence type="ECO:0000256" key="5">
    <source>
        <dbReference type="ARBA" id="ARBA00022750"/>
    </source>
</evidence>
<evidence type="ECO:0000256" key="10">
    <source>
        <dbReference type="SAM" id="MobiDB-lite"/>
    </source>
</evidence>
<evidence type="ECO:0000256" key="7">
    <source>
        <dbReference type="ARBA" id="ARBA00023242"/>
    </source>
</evidence>
<dbReference type="InterPro" id="IPR033876">
    <property type="entry name" value="SAP-like"/>
</dbReference>
<reference evidence="12 13" key="1">
    <citation type="journal article" date="2011" name="J. Gen. Appl. Microbiol.">
        <title>Draft genome sequencing of the enigmatic yeast Saitoella complicata.</title>
        <authorList>
            <person name="Nishida H."/>
            <person name="Hamamoto M."/>
            <person name="Sugiyama J."/>
        </authorList>
    </citation>
    <scope>NUCLEOTIDE SEQUENCE [LARGE SCALE GENOMIC DNA]</scope>
    <source>
        <strain evidence="12 13">NRRL Y-17804</strain>
    </source>
</reference>
<evidence type="ECO:0000256" key="1">
    <source>
        <dbReference type="ARBA" id="ARBA00004123"/>
    </source>
</evidence>
<keyword evidence="7" id="KW-0539">Nucleus</keyword>
<dbReference type="PANTHER" id="PTHR13489">
    <property type="entry name" value="MINI-CHROMOSOME MAINTENANCE COMPLEX-BINDING PROTEIN"/>
    <property type="match status" value="1"/>
</dbReference>
<dbReference type="GO" id="GO:0005634">
    <property type="term" value="C:nucleus"/>
    <property type="evidence" value="ECO:0007669"/>
    <property type="project" value="UniProtKB-SubCell"/>
</dbReference>